<reference evidence="16 17" key="1">
    <citation type="submission" date="2023-02" db="EMBL/GenBank/DDBJ databases">
        <title>Pseudomonas chrutzelriedensis sp. nov., a potently antifungal strain isolated from moss.</title>
        <authorList>
            <person name="Schnyder A."/>
            <person name="Kalawong R."/>
            <person name="Eberl L."/>
            <person name="Agnoli K."/>
        </authorList>
    </citation>
    <scope>NUCLEOTIDE SEQUENCE [LARGE SCALE GENOMIC DNA]</scope>
    <source>
        <strain evidence="16 17">681</strain>
    </source>
</reference>
<dbReference type="Pfam" id="PF20178">
    <property type="entry name" value="ToxA_N"/>
    <property type="match status" value="1"/>
</dbReference>
<dbReference type="InterPro" id="IPR032675">
    <property type="entry name" value="LRR_dom_sf"/>
</dbReference>
<evidence type="ECO:0000256" key="7">
    <source>
        <dbReference type="ARBA" id="ARBA00022614"/>
    </source>
</evidence>
<evidence type="ECO:0000256" key="12">
    <source>
        <dbReference type="ARBA" id="ARBA00023026"/>
    </source>
</evidence>
<dbReference type="PANTHER" id="PTHR47114">
    <property type="match status" value="1"/>
</dbReference>
<evidence type="ECO:0000313" key="17">
    <source>
        <dbReference type="Proteomes" id="UP001159100"/>
    </source>
</evidence>
<dbReference type="PROSITE" id="PS52053">
    <property type="entry name" value="NEL"/>
    <property type="match status" value="1"/>
</dbReference>
<dbReference type="EMBL" id="JARBWL010000001">
    <property type="protein sequence ID" value="MDI2591304.1"/>
    <property type="molecule type" value="Genomic_DNA"/>
</dbReference>
<evidence type="ECO:0000256" key="8">
    <source>
        <dbReference type="ARBA" id="ARBA00022679"/>
    </source>
</evidence>
<keyword evidence="6 14" id="KW-0964">Secreted</keyword>
<dbReference type="InterPro" id="IPR003591">
    <property type="entry name" value="Leu-rich_rpt_typical-subtyp"/>
</dbReference>
<dbReference type="InterPro" id="IPR046673">
    <property type="entry name" value="ToxA_N"/>
</dbReference>
<keyword evidence="10 14" id="KW-0833">Ubl conjugation pathway</keyword>
<proteinExistence type="inferred from homology"/>
<evidence type="ECO:0000259" key="15">
    <source>
        <dbReference type="PROSITE" id="PS52053"/>
    </source>
</evidence>
<organism evidence="16 17">
    <name type="scientific">Pseudomonas fungipugnans</name>
    <dbReference type="NCBI Taxonomy" id="3024217"/>
    <lineage>
        <taxon>Bacteria</taxon>
        <taxon>Pseudomonadati</taxon>
        <taxon>Pseudomonadota</taxon>
        <taxon>Gammaproteobacteria</taxon>
        <taxon>Pseudomonadales</taxon>
        <taxon>Pseudomonadaceae</taxon>
        <taxon>Pseudomonas</taxon>
    </lineage>
</organism>
<evidence type="ECO:0000256" key="3">
    <source>
        <dbReference type="ARBA" id="ARBA00004613"/>
    </source>
</evidence>
<evidence type="ECO:0000256" key="5">
    <source>
        <dbReference type="ARBA" id="ARBA00012483"/>
    </source>
</evidence>
<comment type="subcellular location">
    <subcellularLocation>
        <location evidence="2">Host cytoplasm</location>
    </subcellularLocation>
    <subcellularLocation>
        <location evidence="3">Secreted</location>
    </subcellularLocation>
</comment>
<evidence type="ECO:0000256" key="9">
    <source>
        <dbReference type="ARBA" id="ARBA00022737"/>
    </source>
</evidence>
<keyword evidence="7" id="KW-0433">Leucine-rich repeat</keyword>
<dbReference type="Gene3D" id="3.80.10.10">
    <property type="entry name" value="Ribonuclease Inhibitor"/>
    <property type="match status" value="1"/>
</dbReference>
<dbReference type="SMART" id="SM00369">
    <property type="entry name" value="LRR_TYP"/>
    <property type="match status" value="3"/>
</dbReference>
<keyword evidence="13 14" id="KW-1035">Host cytoplasm</keyword>
<evidence type="ECO:0000256" key="13">
    <source>
        <dbReference type="ARBA" id="ARBA00023200"/>
    </source>
</evidence>
<evidence type="ECO:0000256" key="1">
    <source>
        <dbReference type="ARBA" id="ARBA00000900"/>
    </source>
</evidence>
<dbReference type="InterPro" id="IPR029487">
    <property type="entry name" value="NEL_dom"/>
</dbReference>
<dbReference type="RefSeq" id="WP_282315466.1">
    <property type="nucleotide sequence ID" value="NZ_JARBWL010000001.1"/>
</dbReference>
<keyword evidence="12" id="KW-0843">Virulence</keyword>
<keyword evidence="8 14" id="KW-0808">Transferase</keyword>
<keyword evidence="9" id="KW-0677">Repeat</keyword>
<accession>A0ABT6QKA4</accession>
<evidence type="ECO:0000256" key="14">
    <source>
        <dbReference type="PROSITE-ProRule" id="PRU01398"/>
    </source>
</evidence>
<dbReference type="EC" id="2.3.2.27" evidence="5"/>
<evidence type="ECO:0000256" key="4">
    <source>
        <dbReference type="ARBA" id="ARBA00009868"/>
    </source>
</evidence>
<dbReference type="Pfam" id="PF14496">
    <property type="entry name" value="NEL"/>
    <property type="match status" value="1"/>
</dbReference>
<dbReference type="Proteomes" id="UP001159100">
    <property type="component" value="Unassembled WGS sequence"/>
</dbReference>
<evidence type="ECO:0000256" key="2">
    <source>
        <dbReference type="ARBA" id="ARBA00004192"/>
    </source>
</evidence>
<sequence length="1608" mass="178780">MLNMDAAVPVNRSLSQTEILAALLEATGDLDKAQVLQKGMPDWLLKGGSPVLAALDTDIQALLIYQQKCELLMHTLQSLDGFCASQLSAALTKKWTVAFDVDNDVLVLPGVDCDCEATSTEVEGIEKVLMARHSLLQAAMQNFTADESAPGGFPAGSTLEVASAPLGVTALTPQAFATFCRELDLGKRYQAHISEVFNLSATSGTLSNDLKSLKLMKLKVDAHLAYLKKHITQEAYKSLLLLNIHSGTGAEAGVQSILHGTESLIIQGMELFSTCVWGVVVFSRRSVEAWPTEWCVVYMPNEPDRPLHEYSTFAEFKSYLIGALKKTGYMDYFAHGIEEDRKQAFAKSFAQSGNLDTFKALPITLPLFQFMIQSSLGKMQVDARVLAVPTADIDEEARKKRLERYLEQGLTIANVAAFFVPVLGQLMIGVSVGMLLGEVYDGVQDWQHGDKQEALSHLFSVAENIALMTTFAVGGKVVGSLIRKTVREHPEFFSRFEAVTHGKPRLWRSGLDPYKRPLSTLSGHAADWEGVYQVDGQPHIRIDDDVYRIQYDPMLKKWRVRHPLRPDAFSPVLEHNGEGGWRLSFEQPQQWRTGSYALKRLDARLAAQEDSRLEKIRSVCGTSIAELHQLSEEGQVLNARLKDTIRRFRLDERIRDFIADLERGDSRSTAYLSEQLHALPLMKDWPQGRFIRVLDAEQNVTAFYPPTARLADADLAVDVSVTQLAQGKLFETVVASLYQSEVDTLLVNKAVTETESEALAKKLAASVKADRLPLFDRLYEFHGSGSGSGGDAGFLKTAFPRLPTAMAQELVDQASSVERLRLRTTRRVPLALAYNARKALAQIRLDQAISGFYLPEIAGAETNKLALSLLEHLRGWDSKLLLEVREGSVTGEVLQRVGKPDSAFKRTIVQSASGYQAFDGDANPLAAVAKGPDALYATIVQALPQAQRTAMGRGILLPEDAWRLRSQLLARATEERQMTARILAGEPVVDTPEPVSCVQADPAAPSSRHASALLRKTRKLYPLMSETEIDTLLDGLGTDHLTRATAIQQRQRQLEKLRELLKVWCSDNVEMRKLAGNLGEYQHSRRQVADAIVNSWRRLVVLRDERGIGVPGIRLDGMRVGKLPTLAQDLDFSHIKHLSLKGMEQADDLAYFLKHFKALEVLELDNNKLKTLPEVLSLMPKLKHLSFKDNQLVLTEHTLAKLASMRTLTSLNLSNNRLGATPDLSKMFDLRMLSLRDTRATELPKGLNRLPNLDHVDLRNNEITALPEWLFFVPKRFSEVVNLRTNPLDTISRIKLKSYRDRTGVGMGFLEDDIARMNEQEAKKLWLPEDVSVTFPRRGPIWATLKDDPRSEGLFQLLAEVGNTADSQYVREDMTTRVWSILEATEGHGALREQLFDLAASPINCTDSAAMNFSHLEVAVAVDKVVGTSRSAQSAAPLLKLGRGLFRLDQLDKVAQSHIQKNPTVDPLEVSLAYRTGLADTFDLPGQPRHMRFASLSGVAAADLATAQHVVKTAELSSELLKFMVQWPYWADYLKSHYPRQFAKVNDPLQVRLQSVFDQAESLKDVDYRQQIDALNSEQAAAEKTVLEKLTQDAIKLVDLGVCAVPES</sequence>
<dbReference type="PROSITE" id="PS51450">
    <property type="entry name" value="LRR"/>
    <property type="match status" value="2"/>
</dbReference>
<dbReference type="PANTHER" id="PTHR47114:SF2">
    <property type="entry name" value="OLIGODENDROCYTE-MYELIN GLYCOPROTEIN"/>
    <property type="match status" value="1"/>
</dbReference>
<comment type="catalytic activity">
    <reaction evidence="1">
        <text>S-ubiquitinyl-[E2 ubiquitin-conjugating enzyme]-L-cysteine + [acceptor protein]-L-lysine = [E2 ubiquitin-conjugating enzyme]-L-cysteine + N(6)-ubiquitinyl-[acceptor protein]-L-lysine.</text>
        <dbReference type="EC" id="2.3.2.27"/>
    </reaction>
</comment>
<evidence type="ECO:0000256" key="6">
    <source>
        <dbReference type="ARBA" id="ARBA00022525"/>
    </source>
</evidence>
<name>A0ABT6QKA4_9PSED</name>
<feature type="active site" description="Glycyl thioester intermediate" evidence="14">
    <location>
        <position position="1405"/>
    </location>
</feature>
<evidence type="ECO:0000256" key="10">
    <source>
        <dbReference type="ARBA" id="ARBA00022786"/>
    </source>
</evidence>
<feature type="domain" description="NEL" evidence="15">
    <location>
        <begin position="1318"/>
        <end position="1608"/>
    </location>
</feature>
<keyword evidence="11 14" id="KW-0832">Ubl conjugation</keyword>
<protein>
    <recommendedName>
        <fullName evidence="5">RING-type E3 ubiquitin transferase</fullName>
        <ecNumber evidence="5">2.3.2.27</ecNumber>
    </recommendedName>
</protein>
<keyword evidence="17" id="KW-1185">Reference proteome</keyword>
<dbReference type="Gene3D" id="1.20.58.360">
    <property type="entry name" value="Shigella T3SS effector IpaH defines"/>
    <property type="match status" value="1"/>
</dbReference>
<dbReference type="InterPro" id="IPR051071">
    <property type="entry name" value="LRR-bact_E3_ubiq_ligases"/>
</dbReference>
<dbReference type="SUPFAM" id="SSF52058">
    <property type="entry name" value="L domain-like"/>
    <property type="match status" value="1"/>
</dbReference>
<evidence type="ECO:0000313" key="16">
    <source>
        <dbReference type="EMBL" id="MDI2591304.1"/>
    </source>
</evidence>
<comment type="PTM">
    <text evidence="14">Ubiquitinated in the presence of host E1 ubiquitin-activating enzyme, E2 ubiquitin-conjugating enzyme and ubiquitin.</text>
</comment>
<comment type="caution">
    <text evidence="16">The sequence shown here is derived from an EMBL/GenBank/DDBJ whole genome shotgun (WGS) entry which is preliminary data.</text>
</comment>
<dbReference type="InterPro" id="IPR001611">
    <property type="entry name" value="Leu-rich_rpt"/>
</dbReference>
<gene>
    <name evidence="16" type="ORF">POF45_07640</name>
</gene>
<comment type="similarity">
    <text evidence="4 14">Belongs to the LRR-containing bacterial E3 ligase family.</text>
</comment>
<evidence type="ECO:0000256" key="11">
    <source>
        <dbReference type="ARBA" id="ARBA00022843"/>
    </source>
</evidence>